<keyword evidence="6" id="KW-1185">Reference proteome</keyword>
<evidence type="ECO:0000259" key="4">
    <source>
        <dbReference type="Pfam" id="PF23247"/>
    </source>
</evidence>
<dbReference type="InterPro" id="IPR027417">
    <property type="entry name" value="P-loop_NTPase"/>
</dbReference>
<dbReference type="Gene3D" id="3.80.10.10">
    <property type="entry name" value="Ribonuclease Inhibitor"/>
    <property type="match status" value="2"/>
</dbReference>
<dbReference type="EMBL" id="BPVZ01000019">
    <property type="protein sequence ID" value="GKV02980.1"/>
    <property type="molecule type" value="Genomic_DNA"/>
</dbReference>
<reference evidence="5 6" key="1">
    <citation type="journal article" date="2021" name="Commun. Biol.">
        <title>The genome of Shorea leprosula (Dipterocarpaceae) highlights the ecological relevance of drought in aseasonal tropical rainforests.</title>
        <authorList>
            <person name="Ng K.K.S."/>
            <person name="Kobayashi M.J."/>
            <person name="Fawcett J.A."/>
            <person name="Hatakeyama M."/>
            <person name="Paape T."/>
            <person name="Ng C.H."/>
            <person name="Ang C.C."/>
            <person name="Tnah L.H."/>
            <person name="Lee C.T."/>
            <person name="Nishiyama T."/>
            <person name="Sese J."/>
            <person name="O'Brien M.J."/>
            <person name="Copetti D."/>
            <person name="Mohd Noor M.I."/>
            <person name="Ong R.C."/>
            <person name="Putra M."/>
            <person name="Sireger I.Z."/>
            <person name="Indrioko S."/>
            <person name="Kosugi Y."/>
            <person name="Izuno A."/>
            <person name="Isagi Y."/>
            <person name="Lee S.L."/>
            <person name="Shimizu K.K."/>
        </authorList>
    </citation>
    <scope>NUCLEOTIDE SEQUENCE [LARGE SCALE GENOMIC DNA]</scope>
    <source>
        <strain evidence="5">214</strain>
    </source>
</reference>
<feature type="domain" description="NB-ARC" evidence="3">
    <location>
        <begin position="94"/>
        <end position="145"/>
    </location>
</feature>
<dbReference type="AlphaFoldDB" id="A0AAV5IRC4"/>
<dbReference type="InterPro" id="IPR002182">
    <property type="entry name" value="NB-ARC"/>
</dbReference>
<comment type="caution">
    <text evidence="5">The sequence shown here is derived from an EMBL/GenBank/DDBJ whole genome shotgun (WGS) entry which is preliminary data.</text>
</comment>
<organism evidence="5 6">
    <name type="scientific">Rubroshorea leprosula</name>
    <dbReference type="NCBI Taxonomy" id="152421"/>
    <lineage>
        <taxon>Eukaryota</taxon>
        <taxon>Viridiplantae</taxon>
        <taxon>Streptophyta</taxon>
        <taxon>Embryophyta</taxon>
        <taxon>Tracheophyta</taxon>
        <taxon>Spermatophyta</taxon>
        <taxon>Magnoliopsida</taxon>
        <taxon>eudicotyledons</taxon>
        <taxon>Gunneridae</taxon>
        <taxon>Pentapetalae</taxon>
        <taxon>rosids</taxon>
        <taxon>malvids</taxon>
        <taxon>Malvales</taxon>
        <taxon>Dipterocarpaceae</taxon>
        <taxon>Rubroshorea</taxon>
    </lineage>
</organism>
<evidence type="ECO:0000256" key="2">
    <source>
        <dbReference type="ARBA" id="ARBA00022821"/>
    </source>
</evidence>
<dbReference type="Pfam" id="PF00931">
    <property type="entry name" value="NB-ARC"/>
    <property type="match status" value="1"/>
</dbReference>
<dbReference type="Pfam" id="PF23247">
    <property type="entry name" value="LRR_RPS2"/>
    <property type="match status" value="2"/>
</dbReference>
<dbReference type="PANTHER" id="PTHR33463:SF187">
    <property type="entry name" value="AND NB-ARC DOMAIN DISEASE RESISTANCE PROTEIN, PUTATIVE-RELATED"/>
    <property type="match status" value="1"/>
</dbReference>
<dbReference type="InterPro" id="IPR050905">
    <property type="entry name" value="Plant_NBS-LRR"/>
</dbReference>
<dbReference type="InterPro" id="IPR032675">
    <property type="entry name" value="LRR_dom_sf"/>
</dbReference>
<feature type="domain" description="Disease resistance protein At4g27190-like leucine-rich repeats" evidence="4">
    <location>
        <begin position="690"/>
        <end position="804"/>
    </location>
</feature>
<keyword evidence="2" id="KW-0611">Plant defense</keyword>
<accession>A0AAV5IRC4</accession>
<dbReference type="SUPFAM" id="SSF52058">
    <property type="entry name" value="L domain-like"/>
    <property type="match status" value="2"/>
</dbReference>
<comment type="similarity">
    <text evidence="1">Belongs to the disease resistance NB-LRR family.</text>
</comment>
<name>A0AAV5IRC4_9ROSI</name>
<proteinExistence type="inferred from homology"/>
<dbReference type="SUPFAM" id="SSF52540">
    <property type="entry name" value="P-loop containing nucleoside triphosphate hydrolases"/>
    <property type="match status" value="1"/>
</dbReference>
<feature type="domain" description="Disease resistance protein At4g27190-like leucine-rich repeats" evidence="4">
    <location>
        <begin position="377"/>
        <end position="492"/>
    </location>
</feature>
<gene>
    <name evidence="5" type="ORF">SLEP1_g15351</name>
</gene>
<evidence type="ECO:0000313" key="5">
    <source>
        <dbReference type="EMBL" id="GKV02980.1"/>
    </source>
</evidence>
<protein>
    <recommendedName>
        <fullName evidence="7">NB-ARC domain-containing protein</fullName>
    </recommendedName>
</protein>
<evidence type="ECO:0008006" key="7">
    <source>
        <dbReference type="Google" id="ProtNLM"/>
    </source>
</evidence>
<dbReference type="PANTHER" id="PTHR33463">
    <property type="entry name" value="NB-ARC DOMAIN-CONTAINING PROTEIN-RELATED"/>
    <property type="match status" value="1"/>
</dbReference>
<sequence>MEELRRVLGDLNNRLEDINLRKQNVETCSRKVVRREVINWLEKKKIEEVKELILQQGSFPDDIAIDQPPSSGMRLPAEDARGRTNVKEQIWGFSFEDVGIPKPTQQNGCKVVITSRSIELCNYIDCEQVIRMQQLSKEESLNLFLDTLGHDVPMKIPNLEETLKLVVAECGGLPLAIVVIARSMRGENDISAWRYALYVPSLAKLKALKKLDLNGTGIENVPQGLEMLVNLQYLNLDCPNQVELPIGVLCNLTHLQFLAGILKPTSFAMKAEKDQKFPRYWIRVGVTDATVKVFDFHMSLYDFEIRRDYNKLLSDFRYCDIDGCKGLECILDFFSSSSPCSSLEILELQKLPDLQVIVKVEVQLASAPSTSRQAIVSSIFSNLKIFKIFKISYCSRIKKLFPSEQLKGLQNMEEIDVFNCPKLEEIIEVEEEKETPITVGNNETITIALPKLRKLRLTCLPKLKSICTARGVIGSTSLQTLEIDWCPMLNRIPLFLSLLPNGELSLPPPLQEIRIESRGWWESLVWDNPSTKDIFLPFLKPNNDSPFLEKGFHDLQDFNNFVKSFNVQKLTWYQLRVEATDDNDGGNSGSDDDSYCNSDYDSDDDCSKMCCGMKSLNEAFVFKALSDLRSCQIKQCDKLECMPELFSSSSVYGPFGRLSILKLTRLPHLCVLVNVEGQAASAPSTSCAPTQPSIFCNLKFLLISDCLRIKKLFPSELLKAFQNLEKIYVISCAKMVEIIEMEEGKETLMTDRGKETITFILPKLERMGLMDLPNLKSICSTRGVMVCDSLQNIEIGECPKLKRIPLYLPVLPNGQLSPLPSLKEICIESREREWWEALVWDNPSAKVILLPFLDLEFVDK</sequence>
<dbReference type="Proteomes" id="UP001054252">
    <property type="component" value="Unassembled WGS sequence"/>
</dbReference>
<evidence type="ECO:0000256" key="1">
    <source>
        <dbReference type="ARBA" id="ARBA00008894"/>
    </source>
</evidence>
<dbReference type="GO" id="GO:0043531">
    <property type="term" value="F:ADP binding"/>
    <property type="evidence" value="ECO:0007669"/>
    <property type="project" value="InterPro"/>
</dbReference>
<dbReference type="InterPro" id="IPR057135">
    <property type="entry name" value="At4g27190-like_LRR"/>
</dbReference>
<evidence type="ECO:0000259" key="3">
    <source>
        <dbReference type="Pfam" id="PF00931"/>
    </source>
</evidence>
<evidence type="ECO:0000313" key="6">
    <source>
        <dbReference type="Proteomes" id="UP001054252"/>
    </source>
</evidence>